<sequence length="133" mass="13904">MVKSLLLALGTCLLLSGCSATDNSNEKKLTLGLVQQSLKKGVSSVKVLETLGSPNIVKTAADSDNEVWIYDKIYHSKNESALGLLLGGGDNGLGGAAGASNSSSVSSSKSLTVIIKFDDKDTIEELSYFRSAF</sequence>
<reference evidence="2 3" key="1">
    <citation type="journal article" date="2015" name="Genome Announc.">
        <title>Draft Genome Sequences of Marine Isolates of Thalassomonas viridans and Thalassomonas actiniarum.</title>
        <authorList>
            <person name="Olonade I."/>
            <person name="van Zyl L.J."/>
            <person name="Trindade M."/>
        </authorList>
    </citation>
    <scope>NUCLEOTIDE SEQUENCE [LARGE SCALE GENOMIC DNA]</scope>
    <source>
        <strain evidence="2 3">A5K-106</strain>
    </source>
</reference>
<evidence type="ECO:0008006" key="4">
    <source>
        <dbReference type="Google" id="ProtNLM"/>
    </source>
</evidence>
<dbReference type="AlphaFoldDB" id="A0AAE9YSC4"/>
<feature type="signal peptide" evidence="1">
    <location>
        <begin position="1"/>
        <end position="20"/>
    </location>
</feature>
<dbReference type="RefSeq" id="WP_044832238.1">
    <property type="nucleotide sequence ID" value="NZ_CP059735.1"/>
</dbReference>
<dbReference type="KEGG" id="tact:SG35_005910"/>
<dbReference type="PROSITE" id="PS51257">
    <property type="entry name" value="PROKAR_LIPOPROTEIN"/>
    <property type="match status" value="1"/>
</dbReference>
<gene>
    <name evidence="2" type="ORF">SG35_005910</name>
</gene>
<organism evidence="2 3">
    <name type="scientific">Thalassomonas actiniarum</name>
    <dbReference type="NCBI Taxonomy" id="485447"/>
    <lineage>
        <taxon>Bacteria</taxon>
        <taxon>Pseudomonadati</taxon>
        <taxon>Pseudomonadota</taxon>
        <taxon>Gammaproteobacteria</taxon>
        <taxon>Alteromonadales</taxon>
        <taxon>Colwelliaceae</taxon>
        <taxon>Thalassomonas</taxon>
    </lineage>
</organism>
<dbReference type="EMBL" id="CP059735">
    <property type="protein sequence ID" value="WDE00186.1"/>
    <property type="molecule type" value="Genomic_DNA"/>
</dbReference>
<reference evidence="2 3" key="2">
    <citation type="journal article" date="2022" name="Mar. Drugs">
        <title>Bioassay-Guided Fractionation Leads to the Detection of Cholic Acid Generated by the Rare Thalassomonas sp.</title>
        <authorList>
            <person name="Pheiffer F."/>
            <person name="Schneider Y.K."/>
            <person name="Hansen E.H."/>
            <person name="Andersen J.H."/>
            <person name="Isaksson J."/>
            <person name="Busche T."/>
            <person name="R C."/>
            <person name="Kalinowski J."/>
            <person name="Zyl L.V."/>
            <person name="Trindade M."/>
        </authorList>
    </citation>
    <scope>NUCLEOTIDE SEQUENCE [LARGE SCALE GENOMIC DNA]</scope>
    <source>
        <strain evidence="2 3">A5K-106</strain>
    </source>
</reference>
<protein>
    <recommendedName>
        <fullName evidence="4">Lipoprotein SmpA/OmlA domain-containing protein</fullName>
    </recommendedName>
</protein>
<accession>A0AAE9YSC4</accession>
<evidence type="ECO:0000256" key="1">
    <source>
        <dbReference type="SAM" id="SignalP"/>
    </source>
</evidence>
<keyword evidence="1" id="KW-0732">Signal</keyword>
<evidence type="ECO:0000313" key="3">
    <source>
        <dbReference type="Proteomes" id="UP000032568"/>
    </source>
</evidence>
<dbReference type="Proteomes" id="UP000032568">
    <property type="component" value="Chromosome"/>
</dbReference>
<keyword evidence="3" id="KW-1185">Reference proteome</keyword>
<proteinExistence type="predicted"/>
<evidence type="ECO:0000313" key="2">
    <source>
        <dbReference type="EMBL" id="WDE00186.1"/>
    </source>
</evidence>
<name>A0AAE9YSC4_9GAMM</name>
<feature type="chain" id="PRO_5042166356" description="Lipoprotein SmpA/OmlA domain-containing protein" evidence="1">
    <location>
        <begin position="21"/>
        <end position="133"/>
    </location>
</feature>